<evidence type="ECO:0000313" key="2">
    <source>
        <dbReference type="Proteomes" id="UP000476055"/>
    </source>
</evidence>
<dbReference type="NCBIfam" id="NF033819">
    <property type="entry name" value="IS66_TnpB"/>
    <property type="match status" value="1"/>
</dbReference>
<dbReference type="InterPro" id="IPR008878">
    <property type="entry name" value="Transposase_IS66_Orf2"/>
</dbReference>
<dbReference type="AlphaFoldDB" id="A0A6L5YM95"/>
<comment type="caution">
    <text evidence="1">The sequence shown here is derived from an EMBL/GenBank/DDBJ whole genome shotgun (WGS) entry which is preliminary data.</text>
</comment>
<organism evidence="1 2">
    <name type="scientific">Waltera intestinalis</name>
    <dbReference type="NCBI Taxonomy" id="2606635"/>
    <lineage>
        <taxon>Bacteria</taxon>
        <taxon>Bacillati</taxon>
        <taxon>Bacillota</taxon>
        <taxon>Clostridia</taxon>
        <taxon>Lachnospirales</taxon>
        <taxon>Lachnospiraceae</taxon>
        <taxon>Waltera</taxon>
    </lineage>
</organism>
<name>A0A6L5YM95_9FIRM</name>
<dbReference type="RefSeq" id="WP_154498901.1">
    <property type="nucleotide sequence ID" value="NZ_VUMU01000032.1"/>
</dbReference>
<accession>A0A6L5YM95</accession>
<dbReference type="PANTHER" id="PTHR36455:SF1">
    <property type="entry name" value="BLR8292 PROTEIN"/>
    <property type="match status" value="1"/>
</dbReference>
<dbReference type="Pfam" id="PF05717">
    <property type="entry name" value="TnpB_IS66"/>
    <property type="match status" value="1"/>
</dbReference>
<reference evidence="1 2" key="1">
    <citation type="submission" date="2019-08" db="EMBL/GenBank/DDBJ databases">
        <title>In-depth cultivation of the pig gut microbiome towards novel bacterial diversity and tailored functional studies.</title>
        <authorList>
            <person name="Wylensek D."/>
            <person name="Hitch T.C.A."/>
            <person name="Clavel T."/>
        </authorList>
    </citation>
    <scope>NUCLEOTIDE SEQUENCE [LARGE SCALE GENOMIC DNA]</scope>
    <source>
        <strain evidence="1 2">WCA3-601-WT-6H</strain>
    </source>
</reference>
<gene>
    <name evidence="1" type="primary">tnpB</name>
    <name evidence="1" type="ORF">FYJ59_13725</name>
</gene>
<sequence>MLNDATGFSHIYLCTGYTDLRNGIDGLIAIVNGTFGLDPTEEGSIFLFCGRKTDRIKALLFEGDGWLLCYKRLTGDGHFQWPRSEQEAKQLSPQQFRWLMEGLSIEQKKSISLLKPDLY</sequence>
<proteinExistence type="predicted"/>
<dbReference type="EMBL" id="VUMU01000032">
    <property type="protein sequence ID" value="MST59279.1"/>
    <property type="molecule type" value="Genomic_DNA"/>
</dbReference>
<dbReference type="Proteomes" id="UP000476055">
    <property type="component" value="Unassembled WGS sequence"/>
</dbReference>
<evidence type="ECO:0000313" key="1">
    <source>
        <dbReference type="EMBL" id="MST59279.1"/>
    </source>
</evidence>
<dbReference type="PANTHER" id="PTHR36455">
    <property type="match status" value="1"/>
</dbReference>
<protein>
    <submittedName>
        <fullName evidence="1">IS66 family insertion sequence element accessory protein TnpB</fullName>
    </submittedName>
</protein>
<keyword evidence="2" id="KW-1185">Reference proteome</keyword>